<comment type="caution">
    <text evidence="1">The sequence shown here is derived from an EMBL/GenBank/DDBJ whole genome shotgun (WGS) entry which is preliminary data.</text>
</comment>
<accession>A0AAN8F859</accession>
<dbReference type="AlphaFoldDB" id="A0AAN8F859"/>
<name>A0AAN8F859_TRICO</name>
<proteinExistence type="predicted"/>
<evidence type="ECO:0000313" key="1">
    <source>
        <dbReference type="EMBL" id="KAK5966808.1"/>
    </source>
</evidence>
<organism evidence="1 2">
    <name type="scientific">Trichostrongylus colubriformis</name>
    <name type="common">Black scour worm</name>
    <dbReference type="NCBI Taxonomy" id="6319"/>
    <lineage>
        <taxon>Eukaryota</taxon>
        <taxon>Metazoa</taxon>
        <taxon>Ecdysozoa</taxon>
        <taxon>Nematoda</taxon>
        <taxon>Chromadorea</taxon>
        <taxon>Rhabditida</taxon>
        <taxon>Rhabditina</taxon>
        <taxon>Rhabditomorpha</taxon>
        <taxon>Strongyloidea</taxon>
        <taxon>Trichostrongylidae</taxon>
        <taxon>Trichostrongylus</taxon>
    </lineage>
</organism>
<evidence type="ECO:0000313" key="2">
    <source>
        <dbReference type="Proteomes" id="UP001331761"/>
    </source>
</evidence>
<sequence length="112" mass="13089">MWYPKDKEQNCLLNSETKKTRPSLFIPEDTGHMMVYFEHPDAVFMRRLRDDLSSEKTEISKPDEHWTAWSTCHGNKEKARYQKCTEHSDVRKCQKESAPCSGTAHAQQGDKQ</sequence>
<dbReference type="Proteomes" id="UP001331761">
    <property type="component" value="Unassembled WGS sequence"/>
</dbReference>
<dbReference type="EMBL" id="WIXE01023090">
    <property type="protein sequence ID" value="KAK5966808.1"/>
    <property type="molecule type" value="Genomic_DNA"/>
</dbReference>
<gene>
    <name evidence="1" type="ORF">GCK32_013284</name>
</gene>
<protein>
    <submittedName>
        <fullName evidence="1">Uncharacterized protein</fullName>
    </submittedName>
</protein>
<reference evidence="1 2" key="1">
    <citation type="submission" date="2019-10" db="EMBL/GenBank/DDBJ databases">
        <title>Assembly and Annotation for the nematode Trichostrongylus colubriformis.</title>
        <authorList>
            <person name="Martin J."/>
        </authorList>
    </citation>
    <scope>NUCLEOTIDE SEQUENCE [LARGE SCALE GENOMIC DNA]</scope>
    <source>
        <strain evidence="1">G859</strain>
        <tissue evidence="1">Whole worm</tissue>
    </source>
</reference>
<keyword evidence="2" id="KW-1185">Reference proteome</keyword>